<dbReference type="Proteomes" id="UP000001880">
    <property type="component" value="Chromosome"/>
</dbReference>
<feature type="compositionally biased region" description="Basic and acidic residues" evidence="1">
    <location>
        <begin position="111"/>
        <end position="123"/>
    </location>
</feature>
<dbReference type="AlphaFoldDB" id="D0LYG3"/>
<dbReference type="PROSITE" id="PS51257">
    <property type="entry name" value="PROKAR_LIPOPROTEIN"/>
    <property type="match status" value="1"/>
</dbReference>
<feature type="compositionally biased region" description="Low complexity" evidence="1">
    <location>
        <begin position="46"/>
        <end position="57"/>
    </location>
</feature>
<protein>
    <submittedName>
        <fullName evidence="2">Uncharacterized protein</fullName>
    </submittedName>
</protein>
<evidence type="ECO:0000256" key="1">
    <source>
        <dbReference type="SAM" id="MobiDB-lite"/>
    </source>
</evidence>
<sequence>MSPIPRPAPNSEQRRSLRSASLLVAVAITALGCGGGDDPGPDHGADSGVGAAPACDPAADDDGDCISNGIEGCTLEPPVDRDRDGLLDHLDEDADDDGLPDTLEAGPDCNNPRDTDGDSRPDYLDGDSDNDGVSDGDEDRDGNGVLGECTQVCASSADCDAGAGETCTQPLAGEGVCVSLACLGSETDPRSPDTDTDGTPDPLEGTFICNAHSGNNPFDLPAVAVVSGSTAGASDADWRLALDLSAKHRAVSIDAPATLEGAHLVDRGEVRGFLATRPTTTSGSNPAAAAGAASREASARIAALSVITSVRTRSSGQTTQLFDGDAAVVRTVLAIETAAPMRTEAVRNAVLAALLGRDDDDLRLPTPAPGAATANAFVIAYQSEYRDLGAARHVAYLGGVATSEAFDAADHTAADHLDDLSNGGAFTHAQEPVQTVCASYQPQRPHPVDLVWIVPEAGEAQPENAALRLAEMSKGLFGRARSLGLDLRVGVTDMRGNLDAERAGMFAARDAQAATGDRWLGPDEASAVANGLSDPSGPDEGAPAAGHGLSQMRAVLERHLPRSASDPHFVRPDATLAFVIVASEKAQELEGQTSIGDGDRELSAKQRDELKAAIAPYAAALELADAMVFVIAEPLPFGQRGCGEAREHAYGYYALAERSGGLLGDLCQDDLRYSTHAIIDAIAARASDVTTQPGLISSTLSATRDNTLVPRSNSSGWSYGVSPSSVLMIDAPNAAPPSEIVLAYRRWVVP</sequence>
<feature type="compositionally biased region" description="Basic and acidic residues" evidence="1">
    <location>
        <begin position="78"/>
        <end position="89"/>
    </location>
</feature>
<evidence type="ECO:0000313" key="2">
    <source>
        <dbReference type="EMBL" id="ACY17829.1"/>
    </source>
</evidence>
<dbReference type="SUPFAM" id="SSF103647">
    <property type="entry name" value="TSP type-3 repeat"/>
    <property type="match status" value="1"/>
</dbReference>
<accession>D0LYG3</accession>
<dbReference type="GO" id="GO:0005509">
    <property type="term" value="F:calcium ion binding"/>
    <property type="evidence" value="ECO:0007669"/>
    <property type="project" value="InterPro"/>
</dbReference>
<dbReference type="Gene3D" id="4.10.1080.10">
    <property type="entry name" value="TSP type-3 repeat"/>
    <property type="match status" value="1"/>
</dbReference>
<feature type="compositionally biased region" description="Acidic residues" evidence="1">
    <location>
        <begin position="90"/>
        <end position="99"/>
    </location>
</feature>
<keyword evidence="3" id="KW-1185">Reference proteome</keyword>
<dbReference type="InterPro" id="IPR028974">
    <property type="entry name" value="TSP_type-3_rpt"/>
</dbReference>
<dbReference type="KEGG" id="hoh:Hoch_5345"/>
<dbReference type="RefSeq" id="WP_012830421.1">
    <property type="nucleotide sequence ID" value="NC_013440.1"/>
</dbReference>
<proteinExistence type="predicted"/>
<organism evidence="2 3">
    <name type="scientific">Haliangium ochraceum (strain DSM 14365 / JCM 11303 / SMP-2)</name>
    <dbReference type="NCBI Taxonomy" id="502025"/>
    <lineage>
        <taxon>Bacteria</taxon>
        <taxon>Pseudomonadati</taxon>
        <taxon>Myxococcota</taxon>
        <taxon>Polyangia</taxon>
        <taxon>Haliangiales</taxon>
        <taxon>Kofleriaceae</taxon>
        <taxon>Haliangium</taxon>
    </lineage>
</organism>
<dbReference type="STRING" id="502025.Hoch_5345"/>
<feature type="region of interest" description="Disordered" evidence="1">
    <location>
        <begin position="32"/>
        <end position="143"/>
    </location>
</feature>
<dbReference type="eggNOG" id="COG4547">
    <property type="taxonomic scope" value="Bacteria"/>
</dbReference>
<evidence type="ECO:0000313" key="3">
    <source>
        <dbReference type="Proteomes" id="UP000001880"/>
    </source>
</evidence>
<reference evidence="2 3" key="1">
    <citation type="journal article" date="2010" name="Stand. Genomic Sci.">
        <title>Complete genome sequence of Haliangium ochraceum type strain (SMP-2).</title>
        <authorList>
            <consortium name="US DOE Joint Genome Institute (JGI-PGF)"/>
            <person name="Ivanova N."/>
            <person name="Daum C."/>
            <person name="Lang E."/>
            <person name="Abt B."/>
            <person name="Kopitz M."/>
            <person name="Saunders E."/>
            <person name="Lapidus A."/>
            <person name="Lucas S."/>
            <person name="Glavina Del Rio T."/>
            <person name="Nolan M."/>
            <person name="Tice H."/>
            <person name="Copeland A."/>
            <person name="Cheng J.F."/>
            <person name="Chen F."/>
            <person name="Bruce D."/>
            <person name="Goodwin L."/>
            <person name="Pitluck S."/>
            <person name="Mavromatis K."/>
            <person name="Pati A."/>
            <person name="Mikhailova N."/>
            <person name="Chen A."/>
            <person name="Palaniappan K."/>
            <person name="Land M."/>
            <person name="Hauser L."/>
            <person name="Chang Y.J."/>
            <person name="Jeffries C.D."/>
            <person name="Detter J.C."/>
            <person name="Brettin T."/>
            <person name="Rohde M."/>
            <person name="Goker M."/>
            <person name="Bristow J."/>
            <person name="Markowitz V."/>
            <person name="Eisen J.A."/>
            <person name="Hugenholtz P."/>
            <person name="Kyrpides N.C."/>
            <person name="Klenk H.P."/>
        </authorList>
    </citation>
    <scope>NUCLEOTIDE SEQUENCE [LARGE SCALE GENOMIC DNA]</scope>
    <source>
        <strain evidence="3">DSM 14365 / CIP 107738 / JCM 11303 / AJ 13395 / SMP-2</strain>
    </source>
</reference>
<gene>
    <name evidence="2" type="ordered locus">Hoch_5345</name>
</gene>
<dbReference type="HOGENOM" id="CLU_370788_0_0_7"/>
<name>D0LYG3_HALO1</name>
<feature type="region of interest" description="Disordered" evidence="1">
    <location>
        <begin position="521"/>
        <end position="546"/>
    </location>
</feature>
<feature type="compositionally biased region" description="Acidic residues" evidence="1">
    <location>
        <begin position="124"/>
        <end position="140"/>
    </location>
</feature>
<dbReference type="EMBL" id="CP001804">
    <property type="protein sequence ID" value="ACY17829.1"/>
    <property type="molecule type" value="Genomic_DNA"/>
</dbReference>